<dbReference type="PANTHER" id="PTHR11735:SF6">
    <property type="entry name" value="TRNA N6-ADENOSINE THREONYLCARBAMOYLTRANSFERASE, MITOCHONDRIAL"/>
    <property type="match status" value="1"/>
</dbReference>
<dbReference type="InterPro" id="IPR022450">
    <property type="entry name" value="TsaD"/>
</dbReference>
<gene>
    <name evidence="7 9" type="primary">tsaD</name>
    <name evidence="9" type="ORF">OF376_03080</name>
</gene>
<comment type="function">
    <text evidence="7">Required for the formation of a threonylcarbamoyl group on adenosine at position 37 (t(6)A37) in tRNAs that read codons beginning with adenine. Is involved in the transfer of the threonylcarbamoyl moiety of threonylcarbamoyl-AMP (TC-AMP) to the N6 group of A37, together with TsaE and TsaB. TsaD likely plays a direct catalytic role in this reaction.</text>
</comment>
<dbReference type="Gene3D" id="3.30.420.40">
    <property type="match status" value="2"/>
</dbReference>
<evidence type="ECO:0000256" key="1">
    <source>
        <dbReference type="ARBA" id="ARBA00022679"/>
    </source>
</evidence>
<dbReference type="HAMAP" id="MF_01445">
    <property type="entry name" value="TsaD"/>
    <property type="match status" value="1"/>
</dbReference>
<keyword evidence="10" id="KW-1185">Reference proteome</keyword>
<evidence type="ECO:0000313" key="9">
    <source>
        <dbReference type="EMBL" id="MCV3728746.1"/>
    </source>
</evidence>
<evidence type="ECO:0000256" key="5">
    <source>
        <dbReference type="ARBA" id="ARBA00023315"/>
    </source>
</evidence>
<dbReference type="GO" id="GO:0061711">
    <property type="term" value="F:tRNA N(6)-L-threonylcarbamoyladenine synthase activity"/>
    <property type="evidence" value="ECO:0007669"/>
    <property type="project" value="UniProtKB-EC"/>
</dbReference>
<dbReference type="NCBIfam" id="TIGR03723">
    <property type="entry name" value="T6A_TsaD_YgjD"/>
    <property type="match status" value="1"/>
</dbReference>
<dbReference type="RefSeq" id="WP_263822056.1">
    <property type="nucleotide sequence ID" value="NZ_JAOXHL010000005.1"/>
</dbReference>
<keyword evidence="4 7" id="KW-0408">Iron</keyword>
<keyword evidence="5 7" id="KW-0012">Acyltransferase</keyword>
<dbReference type="PANTHER" id="PTHR11735">
    <property type="entry name" value="TRNA N6-ADENOSINE THREONYLCARBAMOYLTRANSFERASE"/>
    <property type="match status" value="1"/>
</dbReference>
<comment type="caution">
    <text evidence="9">The sequence shown here is derived from an EMBL/GenBank/DDBJ whole genome shotgun (WGS) entry which is preliminary data.</text>
</comment>
<dbReference type="NCBIfam" id="TIGR00329">
    <property type="entry name" value="gcp_kae1"/>
    <property type="match status" value="1"/>
</dbReference>
<dbReference type="PRINTS" id="PR00789">
    <property type="entry name" value="OSIALOPTASE"/>
</dbReference>
<evidence type="ECO:0000256" key="4">
    <source>
        <dbReference type="ARBA" id="ARBA00023004"/>
    </source>
</evidence>
<comment type="subcellular location">
    <subcellularLocation>
        <location evidence="7">Cytoplasm</location>
    </subcellularLocation>
</comment>
<evidence type="ECO:0000256" key="2">
    <source>
        <dbReference type="ARBA" id="ARBA00022694"/>
    </source>
</evidence>
<comment type="catalytic activity">
    <reaction evidence="6 7">
        <text>L-threonylcarbamoyladenylate + adenosine(37) in tRNA = N(6)-L-threonylcarbamoyladenosine(37) in tRNA + AMP + H(+)</text>
        <dbReference type="Rhea" id="RHEA:37059"/>
        <dbReference type="Rhea" id="RHEA-COMP:10162"/>
        <dbReference type="Rhea" id="RHEA-COMP:10163"/>
        <dbReference type="ChEBI" id="CHEBI:15378"/>
        <dbReference type="ChEBI" id="CHEBI:73682"/>
        <dbReference type="ChEBI" id="CHEBI:74411"/>
        <dbReference type="ChEBI" id="CHEBI:74418"/>
        <dbReference type="ChEBI" id="CHEBI:456215"/>
        <dbReference type="EC" id="2.3.1.234"/>
    </reaction>
</comment>
<dbReference type="SUPFAM" id="SSF53067">
    <property type="entry name" value="Actin-like ATPase domain"/>
    <property type="match status" value="2"/>
</dbReference>
<feature type="binding site" evidence="7">
    <location>
        <begin position="136"/>
        <end position="140"/>
    </location>
    <ligand>
        <name>substrate</name>
    </ligand>
</feature>
<evidence type="ECO:0000256" key="7">
    <source>
        <dbReference type="HAMAP-Rule" id="MF_01445"/>
    </source>
</evidence>
<keyword evidence="1 7" id="KW-0808">Transferase</keyword>
<dbReference type="Pfam" id="PF00814">
    <property type="entry name" value="TsaD"/>
    <property type="match status" value="1"/>
</dbReference>
<dbReference type="InterPro" id="IPR017861">
    <property type="entry name" value="KAE1/TsaD"/>
</dbReference>
<feature type="binding site" evidence="7">
    <location>
        <position position="182"/>
    </location>
    <ligand>
        <name>substrate</name>
    </ligand>
</feature>
<feature type="binding site" evidence="7">
    <location>
        <position position="118"/>
    </location>
    <ligand>
        <name>Fe cation</name>
        <dbReference type="ChEBI" id="CHEBI:24875"/>
    </ligand>
</feature>
<feature type="binding site" evidence="7">
    <location>
        <position position="273"/>
    </location>
    <ligand>
        <name>substrate</name>
    </ligand>
</feature>
<feature type="binding site" evidence="7">
    <location>
        <position position="186"/>
    </location>
    <ligand>
        <name>substrate</name>
    </ligand>
</feature>
<dbReference type="EMBL" id="JAOXHL010000005">
    <property type="protein sequence ID" value="MCV3728746.1"/>
    <property type="molecule type" value="Genomic_DNA"/>
</dbReference>
<evidence type="ECO:0000313" key="10">
    <source>
        <dbReference type="Proteomes" id="UP001208245"/>
    </source>
</evidence>
<reference evidence="9 10" key="1">
    <citation type="journal article" date="2020" name="Int. J. Syst. Evol. Microbiol.">
        <title>Ureaplasma miroungigenitalium sp. nov. isolated from northern elephant seals (Mirounga angustirostris) and Ureaplasma zalophigenitalium sp. nov. isolated from California sea lions (Zalophus californianus).</title>
        <authorList>
            <person name="Volokhov D.V."/>
            <person name="Gulland F.M."/>
            <person name="Gao Y."/>
            <person name="Chizhikov V.E."/>
        </authorList>
    </citation>
    <scope>NUCLEOTIDE SEQUENCE [LARGE SCALE GENOMIC DNA]</scope>
    <source>
        <strain evidence="9 10">ES3182-GEN</strain>
    </source>
</reference>
<dbReference type="EC" id="2.3.1.234" evidence="7"/>
<dbReference type="InterPro" id="IPR000905">
    <property type="entry name" value="Gcp-like_dom"/>
</dbReference>
<feature type="binding site" evidence="7">
    <location>
        <position position="297"/>
    </location>
    <ligand>
        <name>Fe cation</name>
        <dbReference type="ChEBI" id="CHEBI:24875"/>
    </ligand>
</feature>
<keyword evidence="7" id="KW-0963">Cytoplasm</keyword>
<organism evidence="9 10">
    <name type="scientific">Ureaplasma miroungigenitalium</name>
    <dbReference type="NCBI Taxonomy" id="1042321"/>
    <lineage>
        <taxon>Bacteria</taxon>
        <taxon>Bacillati</taxon>
        <taxon>Mycoplasmatota</taxon>
        <taxon>Mycoplasmoidales</taxon>
        <taxon>Mycoplasmoidaceae</taxon>
        <taxon>Ureaplasma</taxon>
    </lineage>
</organism>
<dbReference type="Proteomes" id="UP001208245">
    <property type="component" value="Unassembled WGS sequence"/>
</dbReference>
<keyword evidence="3 7" id="KW-0479">Metal-binding</keyword>
<proteinExistence type="inferred from homology"/>
<sequence>MPKDLYILSIETSCDETSMAIFHNQKLLAHTITSSMQAQAFYGGVVPEVASRYHESNIVPVFLKTIQEAQIAPEQLTHVAYTAFPGLPGCLHVGKVFADLISRLYKTELVPINHLHAHLFSAGINHPIKFPFLGLVVSGGETSIYEVHDYDDITILNQTQDDAVGEVYDKIARLLDWSYPGGPIIDQHYDPKKTTLKLVEPRPVAHMFSFSGIKTAFINYVHNHKQKNLPVDKITVASSLQAFLIQELIRKMTYYLGIYQFDRIYLGGGVSANKLLRQEIQTLASEVYIPDLLYTTDNAAMIGIYAYFLIINNKKSVLVKKNHDLKNPKH</sequence>
<name>A0ABT3BNE3_9BACT</name>
<protein>
    <recommendedName>
        <fullName evidence="7">tRNA N6-adenosine threonylcarbamoyltransferase</fullName>
        <ecNumber evidence="7">2.3.1.234</ecNumber>
    </recommendedName>
    <alternativeName>
        <fullName evidence="7">N6-L-threonylcarbamoyladenine synthase</fullName>
        <shortName evidence="7">t(6)A synthase</shortName>
    </alternativeName>
    <alternativeName>
        <fullName evidence="7">t(6)A37 threonylcarbamoyladenosine biosynthesis protein TsaD</fullName>
    </alternativeName>
    <alternativeName>
        <fullName evidence="7">tRNA threonylcarbamoyladenosine biosynthesis protein TsaD</fullName>
    </alternativeName>
</protein>
<keyword evidence="2 7" id="KW-0819">tRNA processing</keyword>
<comment type="cofactor">
    <cofactor evidence="7">
        <name>Fe(2+)</name>
        <dbReference type="ChEBI" id="CHEBI:29033"/>
    </cofactor>
    <text evidence="7">Binds 1 Fe(2+) ion per subunit.</text>
</comment>
<feature type="binding site" evidence="7">
    <location>
        <position position="114"/>
    </location>
    <ligand>
        <name>Fe cation</name>
        <dbReference type="ChEBI" id="CHEBI:24875"/>
    </ligand>
</feature>
<feature type="binding site" evidence="7">
    <location>
        <position position="169"/>
    </location>
    <ligand>
        <name>substrate</name>
    </ligand>
</feature>
<evidence type="ECO:0000256" key="6">
    <source>
        <dbReference type="ARBA" id="ARBA00048117"/>
    </source>
</evidence>
<evidence type="ECO:0000259" key="8">
    <source>
        <dbReference type="Pfam" id="PF00814"/>
    </source>
</evidence>
<feature type="domain" description="Gcp-like" evidence="8">
    <location>
        <begin position="26"/>
        <end position="303"/>
    </location>
</feature>
<accession>A0ABT3BNE3</accession>
<comment type="similarity">
    <text evidence="7">Belongs to the KAE1 / TsaD family.</text>
</comment>
<dbReference type="InterPro" id="IPR043129">
    <property type="entry name" value="ATPase_NBD"/>
</dbReference>
<evidence type="ECO:0000256" key="3">
    <source>
        <dbReference type="ARBA" id="ARBA00022723"/>
    </source>
</evidence>